<organism evidence="10 11">
    <name type="scientific">Nyssa sinensis</name>
    <dbReference type="NCBI Taxonomy" id="561372"/>
    <lineage>
        <taxon>Eukaryota</taxon>
        <taxon>Viridiplantae</taxon>
        <taxon>Streptophyta</taxon>
        <taxon>Embryophyta</taxon>
        <taxon>Tracheophyta</taxon>
        <taxon>Spermatophyta</taxon>
        <taxon>Magnoliopsida</taxon>
        <taxon>eudicotyledons</taxon>
        <taxon>Gunneridae</taxon>
        <taxon>Pentapetalae</taxon>
        <taxon>asterids</taxon>
        <taxon>Cornales</taxon>
        <taxon>Nyssaceae</taxon>
        <taxon>Nyssa</taxon>
    </lineage>
</organism>
<accession>A0A5J5BGV5</accession>
<protein>
    <recommendedName>
        <fullName evidence="12">Polygalacturonase</fullName>
    </recommendedName>
</protein>
<evidence type="ECO:0000256" key="1">
    <source>
        <dbReference type="ARBA" id="ARBA00004191"/>
    </source>
</evidence>
<dbReference type="AlphaFoldDB" id="A0A5J5BGV5"/>
<dbReference type="InterPro" id="IPR011050">
    <property type="entry name" value="Pectin_lyase_fold/virulence"/>
</dbReference>
<keyword evidence="6 9" id="KW-0326">Glycosidase</keyword>
<keyword evidence="5 9" id="KW-0378">Hydrolase</keyword>
<dbReference type="Proteomes" id="UP000325577">
    <property type="component" value="Linkage Group LG12"/>
</dbReference>
<dbReference type="EMBL" id="CM018035">
    <property type="protein sequence ID" value="KAA8541904.1"/>
    <property type="molecule type" value="Genomic_DNA"/>
</dbReference>
<dbReference type="InterPro" id="IPR000743">
    <property type="entry name" value="Glyco_hydro_28"/>
</dbReference>
<dbReference type="GO" id="GO:0004650">
    <property type="term" value="F:polygalacturonase activity"/>
    <property type="evidence" value="ECO:0007669"/>
    <property type="project" value="InterPro"/>
</dbReference>
<evidence type="ECO:0000256" key="8">
    <source>
        <dbReference type="PROSITE-ProRule" id="PRU10052"/>
    </source>
</evidence>
<dbReference type="PROSITE" id="PS00502">
    <property type="entry name" value="POLYGALACTURONASE"/>
    <property type="match status" value="1"/>
</dbReference>
<keyword evidence="3" id="KW-0134">Cell wall</keyword>
<dbReference type="InterPro" id="IPR006626">
    <property type="entry name" value="PbH1"/>
</dbReference>
<name>A0A5J5BGV5_9ASTE</name>
<proteinExistence type="inferred from homology"/>
<evidence type="ECO:0000256" key="6">
    <source>
        <dbReference type="ARBA" id="ARBA00023295"/>
    </source>
</evidence>
<dbReference type="GO" id="GO:0071555">
    <property type="term" value="P:cell wall organization"/>
    <property type="evidence" value="ECO:0007669"/>
    <property type="project" value="UniProtKB-KW"/>
</dbReference>
<feature type="active site" evidence="8">
    <location>
        <position position="198"/>
    </location>
</feature>
<evidence type="ECO:0000256" key="2">
    <source>
        <dbReference type="ARBA" id="ARBA00008834"/>
    </source>
</evidence>
<keyword evidence="7" id="KW-0961">Cell wall biogenesis/degradation</keyword>
<reference evidence="10 11" key="1">
    <citation type="submission" date="2019-09" db="EMBL/GenBank/DDBJ databases">
        <title>A chromosome-level genome assembly of the Chinese tupelo Nyssa sinensis.</title>
        <authorList>
            <person name="Yang X."/>
            <person name="Kang M."/>
            <person name="Yang Y."/>
            <person name="Xiong H."/>
            <person name="Wang M."/>
            <person name="Zhang Z."/>
            <person name="Wang Z."/>
            <person name="Wu H."/>
            <person name="Ma T."/>
            <person name="Liu J."/>
            <person name="Xi Z."/>
        </authorList>
    </citation>
    <scope>NUCLEOTIDE SEQUENCE [LARGE SCALE GENOMIC DNA]</scope>
    <source>
        <strain evidence="10">J267</strain>
        <tissue evidence="10">Leaf</tissue>
    </source>
</reference>
<dbReference type="SUPFAM" id="SSF51126">
    <property type="entry name" value="Pectin lyase-like"/>
    <property type="match status" value="1"/>
</dbReference>
<gene>
    <name evidence="10" type="ORF">F0562_023056</name>
</gene>
<dbReference type="GO" id="GO:0005975">
    <property type="term" value="P:carbohydrate metabolic process"/>
    <property type="evidence" value="ECO:0007669"/>
    <property type="project" value="InterPro"/>
</dbReference>
<evidence type="ECO:0000256" key="5">
    <source>
        <dbReference type="ARBA" id="ARBA00022801"/>
    </source>
</evidence>
<dbReference type="Gene3D" id="2.160.20.10">
    <property type="entry name" value="Single-stranded right-handed beta-helix, Pectin lyase-like"/>
    <property type="match status" value="1"/>
</dbReference>
<evidence type="ECO:0000256" key="3">
    <source>
        <dbReference type="ARBA" id="ARBA00022512"/>
    </source>
</evidence>
<comment type="subcellular location">
    <subcellularLocation>
        <location evidence="1">Secreted</location>
        <location evidence="1">Cell wall</location>
    </subcellularLocation>
</comment>
<evidence type="ECO:0000313" key="11">
    <source>
        <dbReference type="Proteomes" id="UP000325577"/>
    </source>
</evidence>
<evidence type="ECO:0000256" key="7">
    <source>
        <dbReference type="ARBA" id="ARBA00023316"/>
    </source>
</evidence>
<evidence type="ECO:0000313" key="10">
    <source>
        <dbReference type="EMBL" id="KAA8541904.1"/>
    </source>
</evidence>
<dbReference type="InterPro" id="IPR012334">
    <property type="entry name" value="Pectin_lyas_fold"/>
</dbReference>
<evidence type="ECO:0000256" key="9">
    <source>
        <dbReference type="RuleBase" id="RU361169"/>
    </source>
</evidence>
<dbReference type="Pfam" id="PF00295">
    <property type="entry name" value="Glyco_hydro_28"/>
    <property type="match status" value="1"/>
</dbReference>
<evidence type="ECO:0008006" key="12">
    <source>
        <dbReference type="Google" id="ProtNLM"/>
    </source>
</evidence>
<sequence length="313" mass="32917">MALSGSSTDFISKPATPSNVMTFGAVGNGVTDDSNILGNIVAPQKKSEWKSSNVDTWIAFERINGLIVNGHGKIDGRGQAWWTEGNLNTSFESKGTIVGSPRPTALHFFQCNNLQVDGLNHINSQRNHISITNCNGATISNLHISAPETSPNTDGIDISGSTNIQILHCNIGTGDDCIAIIGGSSFINISNIACGPGHGISIGSLGENGKSDQVEEVHVKDSSFTATKNGVRIKTWQSSAVKISDVSYTRVQGTSINAAAITLNCSHTVPCTNIILDHVNITSTDPKQPTHADCINAHGSSIATFPPVGCLLK</sequence>
<dbReference type="PANTHER" id="PTHR31375">
    <property type="match status" value="1"/>
</dbReference>
<dbReference type="OrthoDB" id="187139at2759"/>
<evidence type="ECO:0000256" key="4">
    <source>
        <dbReference type="ARBA" id="ARBA00022525"/>
    </source>
</evidence>
<dbReference type="SMART" id="SM00710">
    <property type="entry name" value="PbH1"/>
    <property type="match status" value="4"/>
</dbReference>
<keyword evidence="4" id="KW-0964">Secreted</keyword>
<comment type="similarity">
    <text evidence="2 9">Belongs to the glycosyl hydrolase 28 family.</text>
</comment>
<keyword evidence="11" id="KW-1185">Reference proteome</keyword>